<name>A0A2M6XDP8_9BACT</name>
<reference evidence="3" key="1">
    <citation type="submission" date="2017-09" db="EMBL/GenBank/DDBJ databases">
        <title>Depth-based differentiation of microbial function through sediment-hosted aquifers and enrichment of novel symbionts in the deep terrestrial subsurface.</title>
        <authorList>
            <person name="Probst A.J."/>
            <person name="Ladd B."/>
            <person name="Jarett J.K."/>
            <person name="Geller-Mcgrath D.E."/>
            <person name="Sieber C.M.K."/>
            <person name="Emerson J.B."/>
            <person name="Anantharaman K."/>
            <person name="Thomas B.C."/>
            <person name="Malmstrom R."/>
            <person name="Stieglmeier M."/>
            <person name="Klingl A."/>
            <person name="Woyke T."/>
            <person name="Ryan C.M."/>
            <person name="Banfield J.F."/>
        </authorList>
    </citation>
    <scope>NUCLEOTIDE SEQUENCE [LARGE SCALE GENOMIC DNA]</scope>
</reference>
<dbReference type="Gene3D" id="3.40.950.10">
    <property type="entry name" value="Fe-only Hydrogenase (Larger Subunit), Chain L, domain 3"/>
    <property type="match status" value="1"/>
</dbReference>
<dbReference type="InterPro" id="IPR004108">
    <property type="entry name" value="Fe_hydrogenase_lsu_C"/>
</dbReference>
<dbReference type="AlphaFoldDB" id="A0A2M6XDP8"/>
<protein>
    <recommendedName>
        <fullName evidence="1">Iron hydrogenase large subunit C-terminal domain-containing protein</fullName>
    </recommendedName>
</protein>
<gene>
    <name evidence="2" type="ORF">COT44_01315</name>
</gene>
<dbReference type="EMBL" id="PEYO01000006">
    <property type="protein sequence ID" value="PIU03776.1"/>
    <property type="molecule type" value="Genomic_DNA"/>
</dbReference>
<feature type="domain" description="Iron hydrogenase large subunit C-terminal" evidence="1">
    <location>
        <begin position="5"/>
        <end position="178"/>
    </location>
</feature>
<organism evidence="2 3">
    <name type="scientific">Candidatus Shapirobacteria bacterium CG08_land_8_20_14_0_20_39_18</name>
    <dbReference type="NCBI Taxonomy" id="1974883"/>
    <lineage>
        <taxon>Bacteria</taxon>
        <taxon>Candidatus Shapironibacteriota</taxon>
    </lineage>
</organism>
<accession>A0A2M6XDP8</accession>
<dbReference type="Proteomes" id="UP000228996">
    <property type="component" value="Unassembled WGS sequence"/>
</dbReference>
<proteinExistence type="predicted"/>
<comment type="caution">
    <text evidence="2">The sequence shown here is derived from an EMBL/GenBank/DDBJ whole genome shotgun (WGS) entry which is preliminary data.</text>
</comment>
<evidence type="ECO:0000313" key="3">
    <source>
        <dbReference type="Proteomes" id="UP000228996"/>
    </source>
</evidence>
<dbReference type="Pfam" id="PF02906">
    <property type="entry name" value="Fe_hyd_lg_C"/>
    <property type="match status" value="1"/>
</dbReference>
<dbReference type="InterPro" id="IPR009016">
    <property type="entry name" value="Fe_hydrogenase"/>
</dbReference>
<evidence type="ECO:0000313" key="2">
    <source>
        <dbReference type="EMBL" id="PIU03776.1"/>
    </source>
</evidence>
<dbReference type="SUPFAM" id="SSF53920">
    <property type="entry name" value="Fe-only hydrogenase"/>
    <property type="match status" value="1"/>
</dbReference>
<sequence length="191" mass="21583">MENKVAMLAPSFPVMFSYSEIIGKLKRLGFEYVVEVSRGAIETNKQLLELLKADPTARFITSPCPTIVRLIRNKYPHLVKYLSPIKSPMVNTAELIKKEYPGYTPVFIGPCVNKKLEASEDHPELGIIVLTYKELNEIFKTEKIKDDKNDYKQSFDMIGSNTRMYAISGGLTQSIVTAVAFPVRVSKVLYL</sequence>
<evidence type="ECO:0000259" key="1">
    <source>
        <dbReference type="Pfam" id="PF02906"/>
    </source>
</evidence>